<organism evidence="2 3">
    <name type="scientific">Muraenolepis orangiensis</name>
    <name type="common">Patagonian moray cod</name>
    <dbReference type="NCBI Taxonomy" id="630683"/>
    <lineage>
        <taxon>Eukaryota</taxon>
        <taxon>Metazoa</taxon>
        <taxon>Chordata</taxon>
        <taxon>Craniata</taxon>
        <taxon>Vertebrata</taxon>
        <taxon>Euteleostomi</taxon>
        <taxon>Actinopterygii</taxon>
        <taxon>Neopterygii</taxon>
        <taxon>Teleostei</taxon>
        <taxon>Neoteleostei</taxon>
        <taxon>Acanthomorphata</taxon>
        <taxon>Zeiogadaria</taxon>
        <taxon>Gadariae</taxon>
        <taxon>Gadiformes</taxon>
        <taxon>Muraenolepidoidei</taxon>
        <taxon>Muraenolepididae</taxon>
        <taxon>Muraenolepis</taxon>
    </lineage>
</organism>
<keyword evidence="3" id="KW-1185">Reference proteome</keyword>
<keyword evidence="1" id="KW-1133">Transmembrane helix</keyword>
<gene>
    <name evidence="2" type="ORF">NHX12_002836</name>
</gene>
<feature type="transmembrane region" description="Helical" evidence="1">
    <location>
        <begin position="59"/>
        <end position="78"/>
    </location>
</feature>
<evidence type="ECO:0000313" key="2">
    <source>
        <dbReference type="EMBL" id="KAJ3596429.1"/>
    </source>
</evidence>
<protein>
    <submittedName>
        <fullName evidence="2">Uncharacterized protein</fullName>
    </submittedName>
</protein>
<accession>A0A9Q0DXT7</accession>
<evidence type="ECO:0000313" key="3">
    <source>
        <dbReference type="Proteomes" id="UP001148018"/>
    </source>
</evidence>
<name>A0A9Q0DXT7_9TELE</name>
<reference evidence="2" key="1">
    <citation type="submission" date="2022-07" db="EMBL/GenBank/DDBJ databases">
        <title>Chromosome-level genome of Muraenolepis orangiensis.</title>
        <authorList>
            <person name="Kim J."/>
        </authorList>
    </citation>
    <scope>NUCLEOTIDE SEQUENCE</scope>
    <source>
        <strain evidence="2">KU_S4_2022</strain>
        <tissue evidence="2">Muscle</tissue>
    </source>
</reference>
<keyword evidence="1" id="KW-0812">Transmembrane</keyword>
<proteinExistence type="predicted"/>
<dbReference type="EMBL" id="JANIIK010000110">
    <property type="protein sequence ID" value="KAJ3596429.1"/>
    <property type="molecule type" value="Genomic_DNA"/>
</dbReference>
<keyword evidence="1" id="KW-0472">Membrane</keyword>
<dbReference type="Proteomes" id="UP001148018">
    <property type="component" value="Unassembled WGS sequence"/>
</dbReference>
<dbReference type="AlphaFoldDB" id="A0A9Q0DXT7"/>
<sequence length="109" mass="12319">MECSVTLLPHISQHLTKAKFSSAHPALLGPDKQDRLHGRGSYSELLLYFDLQGPLSESFLFLFLLLFTFFLVILALALEKQIRIGLTGEKDERRVLFNVSALPPRHTTP</sequence>
<evidence type="ECO:0000256" key="1">
    <source>
        <dbReference type="SAM" id="Phobius"/>
    </source>
</evidence>
<comment type="caution">
    <text evidence="2">The sequence shown here is derived from an EMBL/GenBank/DDBJ whole genome shotgun (WGS) entry which is preliminary data.</text>
</comment>